<dbReference type="EMBL" id="BMAV01024843">
    <property type="protein sequence ID" value="GFS36573.1"/>
    <property type="molecule type" value="Genomic_DNA"/>
</dbReference>
<reference evidence="1" key="1">
    <citation type="submission" date="2020-08" db="EMBL/GenBank/DDBJ databases">
        <title>Multicomponent nature underlies the extraordinary mechanical properties of spider dragline silk.</title>
        <authorList>
            <person name="Kono N."/>
            <person name="Nakamura H."/>
            <person name="Mori M."/>
            <person name="Yoshida Y."/>
            <person name="Ohtoshi R."/>
            <person name="Malay A.D."/>
            <person name="Moran D.A.P."/>
            <person name="Tomita M."/>
            <person name="Numata K."/>
            <person name="Arakawa K."/>
        </authorList>
    </citation>
    <scope>NUCLEOTIDE SEQUENCE</scope>
</reference>
<comment type="caution">
    <text evidence="1">The sequence shown here is derived from an EMBL/GenBank/DDBJ whole genome shotgun (WGS) entry which is preliminary data.</text>
</comment>
<organism evidence="1 2">
    <name type="scientific">Trichonephila inaurata madagascariensis</name>
    <dbReference type="NCBI Taxonomy" id="2747483"/>
    <lineage>
        <taxon>Eukaryota</taxon>
        <taxon>Metazoa</taxon>
        <taxon>Ecdysozoa</taxon>
        <taxon>Arthropoda</taxon>
        <taxon>Chelicerata</taxon>
        <taxon>Arachnida</taxon>
        <taxon>Araneae</taxon>
        <taxon>Araneomorphae</taxon>
        <taxon>Entelegynae</taxon>
        <taxon>Araneoidea</taxon>
        <taxon>Nephilidae</taxon>
        <taxon>Trichonephila</taxon>
        <taxon>Trichonephila inaurata</taxon>
    </lineage>
</organism>
<accession>A0A8X6I9Z2</accession>
<proteinExistence type="predicted"/>
<protein>
    <submittedName>
        <fullName evidence="1">Uncharacterized protein</fullName>
    </submittedName>
</protein>
<gene>
    <name evidence="1" type="ORF">TNIN_389341</name>
</gene>
<evidence type="ECO:0000313" key="1">
    <source>
        <dbReference type="EMBL" id="GFS36573.1"/>
    </source>
</evidence>
<name>A0A8X6I9Z2_9ARAC</name>
<dbReference type="Proteomes" id="UP000886998">
    <property type="component" value="Unassembled WGS sequence"/>
</dbReference>
<dbReference type="AlphaFoldDB" id="A0A8X6I9Z2"/>
<sequence>MTAIGKGFSAGKKLFSLQNILSPSKCAYIQQGIKLLHAASQAANSSMLESVKLIAECSNECGVSVDGTWQLNGCFSAISVDSGKILRGTWVMVRDKSVATLYQMDVSEISVESEKILDIEVLS</sequence>
<keyword evidence="2" id="KW-1185">Reference proteome</keyword>
<evidence type="ECO:0000313" key="2">
    <source>
        <dbReference type="Proteomes" id="UP000886998"/>
    </source>
</evidence>